<name>A0A1V9VED2_9BACT</name>
<dbReference type="GO" id="GO:0051603">
    <property type="term" value="P:proteolysis involved in protein catabolic process"/>
    <property type="evidence" value="ECO:0007669"/>
    <property type="project" value="TreeGrafter"/>
</dbReference>
<keyword evidence="5 6" id="KW-0482">Metalloprotease</keyword>
<evidence type="ECO:0000256" key="3">
    <source>
        <dbReference type="ARBA" id="ARBA00022801"/>
    </source>
</evidence>
<feature type="signal peptide" evidence="7">
    <location>
        <begin position="1"/>
        <end position="23"/>
    </location>
</feature>
<keyword evidence="1 6" id="KW-0645">Protease</keyword>
<dbReference type="PROSITE" id="PS51257">
    <property type="entry name" value="PROKAR_LIPOPROTEIN"/>
    <property type="match status" value="1"/>
</dbReference>
<keyword evidence="3 6" id="KW-0378">Hydrolase</keyword>
<reference evidence="13 14" key="2">
    <citation type="submission" date="2017-09" db="EMBL/GenBank/DDBJ databases">
        <title>Reassesment of A. cryaerophilus.</title>
        <authorList>
            <person name="Perez-Cataluna A."/>
            <person name="Collado L."/>
            <person name="Salgado O."/>
            <person name="Lefinanco V."/>
            <person name="Figueras M.J."/>
        </authorList>
    </citation>
    <scope>NUCLEOTIDE SEQUENCE [LARGE SCALE GENOMIC DNA]</scope>
    <source>
        <strain evidence="11 13">LMG 10229</strain>
        <strain evidence="10 14">LMG 9861</strain>
    </source>
</reference>
<dbReference type="PANTHER" id="PTHR22726">
    <property type="entry name" value="METALLOENDOPEPTIDASE OMA1"/>
    <property type="match status" value="1"/>
</dbReference>
<evidence type="ECO:0000313" key="10">
    <source>
        <dbReference type="EMBL" id="PRM87940.1"/>
    </source>
</evidence>
<keyword evidence="4 6" id="KW-0862">Zinc</keyword>
<dbReference type="Proteomes" id="UP000192599">
    <property type="component" value="Unassembled WGS sequence"/>
</dbReference>
<reference evidence="9 12" key="1">
    <citation type="submission" date="2017-04" db="EMBL/GenBank/DDBJ databases">
        <title>Accumulation and expression of multiple antibiotic resistance genes in Arcobacter cryaerophilus that thrives in sewage.</title>
        <authorList>
            <person name="Millar J.A."/>
            <person name="Raghavan R."/>
        </authorList>
    </citation>
    <scope>NUCLEOTIDE SEQUENCE [LARGE SCALE GENOMIC DNA]</scope>
    <source>
        <strain evidence="9 12">AZT-1</strain>
    </source>
</reference>
<protein>
    <submittedName>
        <fullName evidence="9">Peptidase M48 family protein</fullName>
    </submittedName>
</protein>
<dbReference type="PANTHER" id="PTHR22726:SF24">
    <property type="entry name" value="M48 FAMILY METALLOPEPTIDASE"/>
    <property type="match status" value="1"/>
</dbReference>
<dbReference type="EMBL" id="LNTC01000003">
    <property type="protein sequence ID" value="OQR42289.1"/>
    <property type="molecule type" value="Genomic_DNA"/>
</dbReference>
<keyword evidence="7" id="KW-0732">Signal</keyword>
<evidence type="ECO:0000313" key="14">
    <source>
        <dbReference type="Proteomes" id="UP000239065"/>
    </source>
</evidence>
<proteinExistence type="inferred from homology"/>
<dbReference type="InterPro" id="IPR001915">
    <property type="entry name" value="Peptidase_M48"/>
</dbReference>
<dbReference type="Proteomes" id="UP000238811">
    <property type="component" value="Unassembled WGS sequence"/>
</dbReference>
<evidence type="ECO:0000256" key="4">
    <source>
        <dbReference type="ARBA" id="ARBA00022833"/>
    </source>
</evidence>
<evidence type="ECO:0000313" key="13">
    <source>
        <dbReference type="Proteomes" id="UP000238811"/>
    </source>
</evidence>
<dbReference type="AlphaFoldDB" id="A0A1V9VED2"/>
<organism evidence="9 12">
    <name type="scientific">Aliarcobacter cryaerophilus</name>
    <dbReference type="NCBI Taxonomy" id="28198"/>
    <lineage>
        <taxon>Bacteria</taxon>
        <taxon>Pseudomonadati</taxon>
        <taxon>Campylobacterota</taxon>
        <taxon>Epsilonproteobacteria</taxon>
        <taxon>Campylobacterales</taxon>
        <taxon>Arcobacteraceae</taxon>
        <taxon>Aliarcobacter</taxon>
    </lineage>
</organism>
<evidence type="ECO:0000256" key="6">
    <source>
        <dbReference type="RuleBase" id="RU003983"/>
    </source>
</evidence>
<evidence type="ECO:0000256" key="7">
    <source>
        <dbReference type="SAM" id="SignalP"/>
    </source>
</evidence>
<dbReference type="GO" id="GO:0016020">
    <property type="term" value="C:membrane"/>
    <property type="evidence" value="ECO:0007669"/>
    <property type="project" value="TreeGrafter"/>
</dbReference>
<dbReference type="InterPro" id="IPR051156">
    <property type="entry name" value="Mito/Outer_Membr_Metalloprot"/>
</dbReference>
<feature type="chain" id="PRO_5040575679" evidence="7">
    <location>
        <begin position="24"/>
        <end position="254"/>
    </location>
</feature>
<feature type="domain" description="Peptidase M48" evidence="8">
    <location>
        <begin position="64"/>
        <end position="244"/>
    </location>
</feature>
<evidence type="ECO:0000313" key="12">
    <source>
        <dbReference type="Proteomes" id="UP000192599"/>
    </source>
</evidence>
<dbReference type="Proteomes" id="UP000239065">
    <property type="component" value="Unassembled WGS sequence"/>
</dbReference>
<evidence type="ECO:0000256" key="2">
    <source>
        <dbReference type="ARBA" id="ARBA00022723"/>
    </source>
</evidence>
<dbReference type="EMBL" id="NXGJ01000005">
    <property type="protein sequence ID" value="PRM87940.1"/>
    <property type="molecule type" value="Genomic_DNA"/>
</dbReference>
<dbReference type="Gene3D" id="3.30.2010.10">
    <property type="entry name" value="Metalloproteases ('zincins'), catalytic domain"/>
    <property type="match status" value="1"/>
</dbReference>
<evidence type="ECO:0000313" key="11">
    <source>
        <dbReference type="EMBL" id="PRN01483.1"/>
    </source>
</evidence>
<accession>A0A1V9VED2</accession>
<keyword evidence="2" id="KW-0479">Metal-binding</keyword>
<sequence>MRYFKIVIFATFVAILFSACTHKTPYTNRSQLILMSSQEELALGEKSYKESLSELKVITGTKDALRVQTIGQKIAVAANQPNYKWEFNLVEDNQANAFCLPGGKVVVYTGILKYAKNDDQLATVISHEVAHALARHGAERVTQGMIQQGVGLIGSVAVAATAPQYQNAFNQAYGLGSNLGVMLPYGRMQESEADEIGIYLMHKAGYNVNEATKFWENMSEGKSGGNDFFSTHPSSQNRTKDIQTVINKIGNEAK</sequence>
<dbReference type="RefSeq" id="WP_066166084.1">
    <property type="nucleotide sequence ID" value="NZ_CP060264.1"/>
</dbReference>
<dbReference type="EMBL" id="NXGD01000001">
    <property type="protein sequence ID" value="PRN01483.1"/>
    <property type="molecule type" value="Genomic_DNA"/>
</dbReference>
<dbReference type="CDD" id="cd07331">
    <property type="entry name" value="M48C_Oma1_like"/>
    <property type="match status" value="1"/>
</dbReference>
<comment type="similarity">
    <text evidence="6">Belongs to the peptidase M48 family.</text>
</comment>
<evidence type="ECO:0000256" key="1">
    <source>
        <dbReference type="ARBA" id="ARBA00022670"/>
    </source>
</evidence>
<evidence type="ECO:0000259" key="8">
    <source>
        <dbReference type="Pfam" id="PF01435"/>
    </source>
</evidence>
<comment type="cofactor">
    <cofactor evidence="6">
        <name>Zn(2+)</name>
        <dbReference type="ChEBI" id="CHEBI:29105"/>
    </cofactor>
    <text evidence="6">Binds 1 zinc ion per subunit.</text>
</comment>
<evidence type="ECO:0000256" key="5">
    <source>
        <dbReference type="ARBA" id="ARBA00023049"/>
    </source>
</evidence>
<evidence type="ECO:0000313" key="9">
    <source>
        <dbReference type="EMBL" id="OQR42289.1"/>
    </source>
</evidence>
<dbReference type="GO" id="GO:0004222">
    <property type="term" value="F:metalloendopeptidase activity"/>
    <property type="evidence" value="ECO:0007669"/>
    <property type="project" value="InterPro"/>
</dbReference>
<dbReference type="GO" id="GO:0046872">
    <property type="term" value="F:metal ion binding"/>
    <property type="evidence" value="ECO:0007669"/>
    <property type="project" value="UniProtKB-KW"/>
</dbReference>
<dbReference type="Pfam" id="PF01435">
    <property type="entry name" value="Peptidase_M48"/>
    <property type="match status" value="1"/>
</dbReference>
<comment type="caution">
    <text evidence="9">The sequence shown here is derived from an EMBL/GenBank/DDBJ whole genome shotgun (WGS) entry which is preliminary data.</text>
</comment>
<gene>
    <name evidence="9" type="ORF">AS859_00605</name>
    <name evidence="11" type="ORF">CJ668_00450</name>
    <name evidence="10" type="ORF">CJ669_05745</name>
</gene>